<evidence type="ECO:0000256" key="3">
    <source>
        <dbReference type="ARBA" id="ARBA00022723"/>
    </source>
</evidence>
<comment type="similarity">
    <text evidence="2 6">Belongs to the zinc-containing alcohol dehydrogenase family.</text>
</comment>
<evidence type="ECO:0000256" key="5">
    <source>
        <dbReference type="ARBA" id="ARBA00023002"/>
    </source>
</evidence>
<dbReference type="InterPro" id="IPR036291">
    <property type="entry name" value="NAD(P)-bd_dom_sf"/>
</dbReference>
<keyword evidence="4 6" id="KW-0862">Zinc</keyword>
<dbReference type="RefSeq" id="WP_323277389.1">
    <property type="nucleotide sequence ID" value="NZ_JAYGGQ010000001.1"/>
</dbReference>
<feature type="domain" description="Enoyl reductase (ER)" evidence="7">
    <location>
        <begin position="23"/>
        <end position="348"/>
    </location>
</feature>
<evidence type="ECO:0000313" key="8">
    <source>
        <dbReference type="EMBL" id="MEA5453637.1"/>
    </source>
</evidence>
<dbReference type="SUPFAM" id="SSF51735">
    <property type="entry name" value="NAD(P)-binding Rossmann-fold domains"/>
    <property type="match status" value="1"/>
</dbReference>
<dbReference type="EMBL" id="JAYGGQ010000001">
    <property type="protein sequence ID" value="MEA5453637.1"/>
    <property type="molecule type" value="Genomic_DNA"/>
</dbReference>
<comment type="caution">
    <text evidence="8">The sequence shown here is derived from an EMBL/GenBank/DDBJ whole genome shotgun (WGS) entry which is preliminary data.</text>
</comment>
<keyword evidence="3 6" id="KW-0479">Metal-binding</keyword>
<dbReference type="Pfam" id="PF08240">
    <property type="entry name" value="ADH_N"/>
    <property type="match status" value="1"/>
</dbReference>
<dbReference type="InterPro" id="IPR013154">
    <property type="entry name" value="ADH-like_N"/>
</dbReference>
<dbReference type="Gene3D" id="3.40.50.720">
    <property type="entry name" value="NAD(P)-binding Rossmann-like Domain"/>
    <property type="match status" value="1"/>
</dbReference>
<dbReference type="InterPro" id="IPR002328">
    <property type="entry name" value="ADH_Zn_CS"/>
</dbReference>
<dbReference type="SMART" id="SM00829">
    <property type="entry name" value="PKS_ER"/>
    <property type="match status" value="1"/>
</dbReference>
<dbReference type="SUPFAM" id="SSF50129">
    <property type="entry name" value="GroES-like"/>
    <property type="match status" value="1"/>
</dbReference>
<comment type="cofactor">
    <cofactor evidence="1 6">
        <name>Zn(2+)</name>
        <dbReference type="ChEBI" id="CHEBI:29105"/>
    </cofactor>
</comment>
<sequence length="350" mass="35999">MESTPPFKEEAPVSLAVVVHAAGDLRLDPAEPGKLGPRDALVAVEYGGICGSDLHYVKHGAAGLSILREPMVLGHEVAGRIAGLGSEVTGFEVGQAVTIHPATVCGECEFCTSGRPNLCESVRYLGSAAYHPHTEGAFAGLSVIPARQLRAVPDGVSTRLAAVAEPLGVAIHAVNRAGSVAGKTVLVNGAGPIGVLVVAAARKAGAARVVASDLAAGSLDVARRMGAHDVVNLAEGGELPATDVVFEASGAPPAVTSVLRAVKRGGIVVQVGNLPAGKLEVSLAELVFREIDYRGTFRFVDEISTALEYLADGLDVEPILTHEFPVEEAAEAFRVAGDRSTGSSKVLLKF</sequence>
<dbReference type="Pfam" id="PF00107">
    <property type="entry name" value="ADH_zinc_N"/>
    <property type="match status" value="1"/>
</dbReference>
<dbReference type="CDD" id="cd08232">
    <property type="entry name" value="idonate-5-DH"/>
    <property type="match status" value="1"/>
</dbReference>
<evidence type="ECO:0000313" key="9">
    <source>
        <dbReference type="Proteomes" id="UP001304769"/>
    </source>
</evidence>
<dbReference type="PANTHER" id="PTHR43161:SF9">
    <property type="entry name" value="SORBITOL DEHYDROGENASE"/>
    <property type="match status" value="1"/>
</dbReference>
<reference evidence="8 9" key="1">
    <citation type="submission" date="2023-12" db="EMBL/GenBank/DDBJ databases">
        <title>Sinomonas terricola sp. nov, isolated from litchi orchard soil in Guangdong, PR China.</title>
        <authorList>
            <person name="Jiaxin W."/>
            <person name="Yang Z."/>
            <person name="Honghui Z."/>
        </authorList>
    </citation>
    <scope>NUCLEOTIDE SEQUENCE [LARGE SCALE GENOMIC DNA]</scope>
    <source>
        <strain evidence="8 9">JGH33</strain>
    </source>
</reference>
<keyword evidence="9" id="KW-1185">Reference proteome</keyword>
<dbReference type="PANTHER" id="PTHR43161">
    <property type="entry name" value="SORBITOL DEHYDROGENASE"/>
    <property type="match status" value="1"/>
</dbReference>
<evidence type="ECO:0000256" key="6">
    <source>
        <dbReference type="RuleBase" id="RU361277"/>
    </source>
</evidence>
<name>A0ABU5T1V8_9MICC</name>
<dbReference type="InterPro" id="IPR011032">
    <property type="entry name" value="GroES-like_sf"/>
</dbReference>
<keyword evidence="5" id="KW-0560">Oxidoreductase</keyword>
<evidence type="ECO:0000259" key="7">
    <source>
        <dbReference type="SMART" id="SM00829"/>
    </source>
</evidence>
<evidence type="ECO:0000256" key="1">
    <source>
        <dbReference type="ARBA" id="ARBA00001947"/>
    </source>
</evidence>
<proteinExistence type="inferred from homology"/>
<evidence type="ECO:0000256" key="2">
    <source>
        <dbReference type="ARBA" id="ARBA00008072"/>
    </source>
</evidence>
<dbReference type="InterPro" id="IPR020843">
    <property type="entry name" value="ER"/>
</dbReference>
<organism evidence="8 9">
    <name type="scientific">Sinomonas terricola</name>
    <dbReference type="NCBI Taxonomy" id="3110330"/>
    <lineage>
        <taxon>Bacteria</taxon>
        <taxon>Bacillati</taxon>
        <taxon>Actinomycetota</taxon>
        <taxon>Actinomycetes</taxon>
        <taxon>Micrococcales</taxon>
        <taxon>Micrococcaceae</taxon>
        <taxon>Sinomonas</taxon>
    </lineage>
</organism>
<protein>
    <submittedName>
        <fullName evidence="8">L-idonate 5-dehydrogenase</fullName>
    </submittedName>
</protein>
<evidence type="ECO:0000256" key="4">
    <source>
        <dbReference type="ARBA" id="ARBA00022833"/>
    </source>
</evidence>
<gene>
    <name evidence="8" type="ORF">SPF06_02775</name>
</gene>
<dbReference type="Gene3D" id="3.90.180.10">
    <property type="entry name" value="Medium-chain alcohol dehydrogenases, catalytic domain"/>
    <property type="match status" value="1"/>
</dbReference>
<dbReference type="PROSITE" id="PS00059">
    <property type="entry name" value="ADH_ZINC"/>
    <property type="match status" value="1"/>
</dbReference>
<dbReference type="InterPro" id="IPR013149">
    <property type="entry name" value="ADH-like_C"/>
</dbReference>
<dbReference type="Proteomes" id="UP001304769">
    <property type="component" value="Unassembled WGS sequence"/>
</dbReference>
<accession>A0ABU5T1V8</accession>